<keyword evidence="1" id="KW-0539">Nucleus</keyword>
<dbReference type="PROSITE" id="PS50804">
    <property type="entry name" value="SCAN_BOX"/>
    <property type="match status" value="1"/>
</dbReference>
<evidence type="ECO:0000313" key="4">
    <source>
        <dbReference type="Proteomes" id="UP000826234"/>
    </source>
</evidence>
<dbReference type="Proteomes" id="UP000826234">
    <property type="component" value="Unassembled WGS sequence"/>
</dbReference>
<gene>
    <name evidence="3" type="ORF">JD844_013837</name>
</gene>
<evidence type="ECO:0000256" key="1">
    <source>
        <dbReference type="ARBA" id="ARBA00023242"/>
    </source>
</evidence>
<dbReference type="InterPro" id="IPR050916">
    <property type="entry name" value="SCAN-C2H2_zinc_finger"/>
</dbReference>
<reference evidence="3 4" key="1">
    <citation type="journal article" date="2022" name="Gigascience">
        <title>A chromosome-level genome assembly and annotation of the desert horned lizard, Phrynosoma platyrhinos, provides insight into chromosomal rearrangements among reptiles.</title>
        <authorList>
            <person name="Koochekian N."/>
            <person name="Ascanio A."/>
            <person name="Farleigh K."/>
            <person name="Card D.C."/>
            <person name="Schield D.R."/>
            <person name="Castoe T.A."/>
            <person name="Jezkova T."/>
        </authorList>
    </citation>
    <scope>NUCLEOTIDE SEQUENCE [LARGE SCALE GENOMIC DNA]</scope>
    <source>
        <strain evidence="3">NK-2021</strain>
    </source>
</reference>
<accession>A0ABQ7TN75</accession>
<dbReference type="EMBL" id="JAIPUX010000439">
    <property type="protein sequence ID" value="KAH0630608.1"/>
    <property type="molecule type" value="Genomic_DNA"/>
</dbReference>
<organism evidence="3 4">
    <name type="scientific">Phrynosoma platyrhinos</name>
    <name type="common">Desert horned lizard</name>
    <dbReference type="NCBI Taxonomy" id="52577"/>
    <lineage>
        <taxon>Eukaryota</taxon>
        <taxon>Metazoa</taxon>
        <taxon>Chordata</taxon>
        <taxon>Craniata</taxon>
        <taxon>Vertebrata</taxon>
        <taxon>Euteleostomi</taxon>
        <taxon>Lepidosauria</taxon>
        <taxon>Squamata</taxon>
        <taxon>Bifurcata</taxon>
        <taxon>Unidentata</taxon>
        <taxon>Episquamata</taxon>
        <taxon>Toxicofera</taxon>
        <taxon>Iguania</taxon>
        <taxon>Phrynosomatidae</taxon>
        <taxon>Phrynosomatinae</taxon>
        <taxon>Phrynosoma</taxon>
    </lineage>
</organism>
<proteinExistence type="predicted"/>
<evidence type="ECO:0000259" key="2">
    <source>
        <dbReference type="PROSITE" id="PS50804"/>
    </source>
</evidence>
<dbReference type="PANTHER" id="PTHR45935:SF15">
    <property type="entry name" value="SCAN BOX DOMAIN-CONTAINING PROTEIN"/>
    <property type="match status" value="1"/>
</dbReference>
<sequence length="133" mass="14987">MDETDSAGPEAGTGLDTSEEFWRKTVQTFLSEDSGSSDIECQQFRQFSYQVGEGPNKTCGVMSAESNVEFWEITMQKVLSEGMASSDIQRQCFRKFSYQEAKGPREAEDKKREEQVRAFPLGISEAEFDGLIE</sequence>
<feature type="domain" description="SCAN box" evidence="2">
    <location>
        <begin position="90"/>
        <end position="113"/>
    </location>
</feature>
<protein>
    <recommendedName>
        <fullName evidence="2">SCAN box domain-containing protein</fullName>
    </recommendedName>
</protein>
<name>A0ABQ7TN75_PHRPL</name>
<keyword evidence="4" id="KW-1185">Reference proteome</keyword>
<evidence type="ECO:0000313" key="3">
    <source>
        <dbReference type="EMBL" id="KAH0630608.1"/>
    </source>
</evidence>
<dbReference type="PANTHER" id="PTHR45935">
    <property type="entry name" value="PROTEIN ZBED8-RELATED"/>
    <property type="match status" value="1"/>
</dbReference>
<dbReference type="InterPro" id="IPR003309">
    <property type="entry name" value="SCAN_dom"/>
</dbReference>
<comment type="caution">
    <text evidence="3">The sequence shown here is derived from an EMBL/GenBank/DDBJ whole genome shotgun (WGS) entry which is preliminary data.</text>
</comment>